<dbReference type="GO" id="GO:0043565">
    <property type="term" value="F:sequence-specific DNA binding"/>
    <property type="evidence" value="ECO:0007669"/>
    <property type="project" value="InterPro"/>
</dbReference>
<dbReference type="EMBL" id="CAJOBE010000021">
    <property type="protein sequence ID" value="CAF3542057.1"/>
    <property type="molecule type" value="Genomic_DNA"/>
</dbReference>
<evidence type="ECO:0000313" key="5">
    <source>
        <dbReference type="EMBL" id="CAF0899129.1"/>
    </source>
</evidence>
<feature type="region of interest" description="Disordered" evidence="1">
    <location>
        <begin position="112"/>
        <end position="187"/>
    </location>
</feature>
<feature type="region of interest" description="Disordered" evidence="1">
    <location>
        <begin position="321"/>
        <end position="355"/>
    </location>
</feature>
<feature type="domain" description="PNT" evidence="2">
    <location>
        <begin position="27"/>
        <end position="111"/>
    </location>
</feature>
<dbReference type="SMART" id="SM00251">
    <property type="entry name" value="SAM_PNT"/>
    <property type="match status" value="1"/>
</dbReference>
<dbReference type="Proteomes" id="UP000663889">
    <property type="component" value="Unassembled WGS sequence"/>
</dbReference>
<dbReference type="Proteomes" id="UP000663882">
    <property type="component" value="Unassembled WGS sequence"/>
</dbReference>
<sequence length="355" mass="40454">MTNATTTTSTTNATAMGNGNKKAHANSLSADDLHKYSTKPTTRDVSKWSSLEVQHWIRHQCKKFELNKAITEQFELNGQALMLLSKHDFIRRAPNGGEVLYYALQRLINPNKETNSAGNNANTLRAESSDQQSRIVEVNNDQDTVYDTADSSSTRPIVEEPDDPPLLRKSQSATDHDADQHDHNNHRYFYSQGNFRPTVFAMPAGAAAAYFQQQQQQRFPNGFMYAHPPPHYHVHPPPIIHPHLLPQYYPMMSAQGILVEIMDDAEPNAFIPNGPMNGGASDPGLFMVTISGQRYIMNEAQVMQLVGEVYQQQGYQGNQQQQSQQQQQQQQQFRQHQQHMRQQQQQRGYPQQYQF</sequence>
<evidence type="ECO:0000313" key="9">
    <source>
        <dbReference type="Proteomes" id="UP000663889"/>
    </source>
</evidence>
<dbReference type="EMBL" id="CAJNOL010000018">
    <property type="protein sequence ID" value="CAF0750149.1"/>
    <property type="molecule type" value="Genomic_DNA"/>
</dbReference>
<dbReference type="Pfam" id="PF02198">
    <property type="entry name" value="SAM_PNT"/>
    <property type="match status" value="1"/>
</dbReference>
<dbReference type="InterPro" id="IPR003118">
    <property type="entry name" value="Pointed_dom"/>
</dbReference>
<dbReference type="Proteomes" id="UP000663823">
    <property type="component" value="Unassembled WGS sequence"/>
</dbReference>
<gene>
    <name evidence="6" type="ORF">FNK824_LOCUS515</name>
    <name evidence="4" type="ORF">JXQ802_LOCUS1627</name>
    <name evidence="7" type="ORF">OTI717_LOCUS6867</name>
    <name evidence="3" type="ORF">RFH988_LOCUS251</name>
    <name evidence="5" type="ORF">SEV965_LOCUS5540</name>
</gene>
<feature type="compositionally biased region" description="Low complexity" evidence="1">
    <location>
        <begin position="1"/>
        <end position="15"/>
    </location>
</feature>
<dbReference type="Proteomes" id="UP000663874">
    <property type="component" value="Unassembled WGS sequence"/>
</dbReference>
<comment type="caution">
    <text evidence="5">The sequence shown here is derived from an EMBL/GenBank/DDBJ whole genome shotgun (WGS) entry which is preliminary data.</text>
</comment>
<feature type="compositionally biased region" description="Polar residues" evidence="1">
    <location>
        <begin position="112"/>
        <end position="155"/>
    </location>
</feature>
<protein>
    <recommendedName>
        <fullName evidence="2">PNT domain-containing protein</fullName>
    </recommendedName>
</protein>
<dbReference type="EMBL" id="CAJOAX010000498">
    <property type="protein sequence ID" value="CAF3602253.1"/>
    <property type="molecule type" value="Genomic_DNA"/>
</dbReference>
<evidence type="ECO:0000259" key="2">
    <source>
        <dbReference type="PROSITE" id="PS51433"/>
    </source>
</evidence>
<dbReference type="Gene3D" id="1.10.150.50">
    <property type="entry name" value="Transcription Factor, Ets-1"/>
    <property type="match status" value="1"/>
</dbReference>
<keyword evidence="8" id="KW-1185">Reference proteome</keyword>
<dbReference type="Proteomes" id="UP000663870">
    <property type="component" value="Unassembled WGS sequence"/>
</dbReference>
<accession>A0A813ZIB0</accession>
<dbReference type="EMBL" id="CAJNOU010000170">
    <property type="protein sequence ID" value="CAF0899129.1"/>
    <property type="molecule type" value="Genomic_DNA"/>
</dbReference>
<dbReference type="AlphaFoldDB" id="A0A813ZIB0"/>
<evidence type="ECO:0000256" key="1">
    <source>
        <dbReference type="SAM" id="MobiDB-lite"/>
    </source>
</evidence>
<organism evidence="5 9">
    <name type="scientific">Rotaria sordida</name>
    <dbReference type="NCBI Taxonomy" id="392033"/>
    <lineage>
        <taxon>Eukaryota</taxon>
        <taxon>Metazoa</taxon>
        <taxon>Spiralia</taxon>
        <taxon>Gnathifera</taxon>
        <taxon>Rotifera</taxon>
        <taxon>Eurotatoria</taxon>
        <taxon>Bdelloidea</taxon>
        <taxon>Philodinida</taxon>
        <taxon>Philodinidae</taxon>
        <taxon>Rotaria</taxon>
    </lineage>
</organism>
<evidence type="ECO:0000313" key="7">
    <source>
        <dbReference type="EMBL" id="CAF3602253.1"/>
    </source>
</evidence>
<dbReference type="PROSITE" id="PS51433">
    <property type="entry name" value="PNT"/>
    <property type="match status" value="1"/>
</dbReference>
<dbReference type="EMBL" id="CAJNOO010000004">
    <property type="protein sequence ID" value="CAF0733244.1"/>
    <property type="molecule type" value="Genomic_DNA"/>
</dbReference>
<dbReference type="InterPro" id="IPR013761">
    <property type="entry name" value="SAM/pointed_sf"/>
</dbReference>
<name>A0A813ZIB0_9BILA</name>
<evidence type="ECO:0000313" key="4">
    <source>
        <dbReference type="EMBL" id="CAF0750149.1"/>
    </source>
</evidence>
<evidence type="ECO:0000313" key="6">
    <source>
        <dbReference type="EMBL" id="CAF3542057.1"/>
    </source>
</evidence>
<dbReference type="OrthoDB" id="10042983at2759"/>
<proteinExistence type="predicted"/>
<feature type="compositionally biased region" description="Basic and acidic residues" evidence="1">
    <location>
        <begin position="174"/>
        <end position="185"/>
    </location>
</feature>
<evidence type="ECO:0000313" key="8">
    <source>
        <dbReference type="Proteomes" id="UP000663870"/>
    </source>
</evidence>
<reference evidence="5" key="1">
    <citation type="submission" date="2021-02" db="EMBL/GenBank/DDBJ databases">
        <authorList>
            <person name="Nowell W R."/>
        </authorList>
    </citation>
    <scope>NUCLEOTIDE SEQUENCE</scope>
</reference>
<dbReference type="SUPFAM" id="SSF47769">
    <property type="entry name" value="SAM/Pointed domain"/>
    <property type="match status" value="1"/>
</dbReference>
<feature type="region of interest" description="Disordered" evidence="1">
    <location>
        <begin position="1"/>
        <end position="25"/>
    </location>
</feature>
<evidence type="ECO:0000313" key="3">
    <source>
        <dbReference type="EMBL" id="CAF0733244.1"/>
    </source>
</evidence>